<evidence type="ECO:0000259" key="4">
    <source>
        <dbReference type="Pfam" id="PF11887"/>
    </source>
</evidence>
<dbReference type="InterPro" id="IPR005693">
    <property type="entry name" value="Mce"/>
</dbReference>
<feature type="compositionally biased region" description="Pro residues" evidence="1">
    <location>
        <begin position="347"/>
        <end position="368"/>
    </location>
</feature>
<dbReference type="Pfam" id="PF02470">
    <property type="entry name" value="MlaD"/>
    <property type="match status" value="1"/>
</dbReference>
<feature type="region of interest" description="Disordered" evidence="1">
    <location>
        <begin position="323"/>
        <end position="376"/>
    </location>
</feature>
<feature type="signal peptide" evidence="2">
    <location>
        <begin position="1"/>
        <end position="19"/>
    </location>
</feature>
<sequence length="388" mass="38833">MLAAVLVVAALAGATGCSALPGGAPSGPAYQVSAEFTEVLDLVPQAAVKVNDVTVGSVEKITLSGWNARVRMKIDRDVQLPANATAAIRQSSLLGEKFVELGPPTGQTATGRLTNGAVIPVARTSRTAEVEEVLGALGLLLNGGGLAQLKTINEELTDALSGREATVKDLLGQLNTFLGGLDAQRADITRAITALDSFSAQLARQKATIGAAVDALDPGLTVLAQQKAQITNALTSLGKLSTVGTRVVDDSRDGTLASLKSLQPILAQLVRAGDDLPKALNFLLVYPFPPNVTGAISGDFVNLHATVDLDGASILSNLLTVAPTESDEPGGSTGPGAVSPSGTSPLPGRPGAPAPSGSPTPGPSPSGSPGPRGGGGCGLLGILLGCGS</sequence>
<feature type="domain" description="Mammalian cell entry C-terminal" evidence="4">
    <location>
        <begin position="111"/>
        <end position="295"/>
    </location>
</feature>
<dbReference type="InterPro" id="IPR003399">
    <property type="entry name" value="Mce/MlaD"/>
</dbReference>
<dbReference type="PANTHER" id="PTHR33371">
    <property type="entry name" value="INTERMEMBRANE PHOSPHOLIPID TRANSPORT SYSTEM BINDING PROTEIN MLAD-RELATED"/>
    <property type="match status" value="1"/>
</dbReference>
<dbReference type="InterPro" id="IPR052336">
    <property type="entry name" value="MlaD_Phospholipid_Transporter"/>
</dbReference>
<dbReference type="Pfam" id="PF11887">
    <property type="entry name" value="Mce4_CUP1"/>
    <property type="match status" value="1"/>
</dbReference>
<keyword evidence="2" id="KW-0732">Signal</keyword>
<feature type="chain" id="PRO_5046377955" evidence="2">
    <location>
        <begin position="20"/>
        <end position="388"/>
    </location>
</feature>
<organism evidence="5 6">
    <name type="scientific">Rugosimonospora acidiphila</name>
    <dbReference type="NCBI Taxonomy" id="556531"/>
    <lineage>
        <taxon>Bacteria</taxon>
        <taxon>Bacillati</taxon>
        <taxon>Actinomycetota</taxon>
        <taxon>Actinomycetes</taxon>
        <taxon>Micromonosporales</taxon>
        <taxon>Micromonosporaceae</taxon>
        <taxon>Rugosimonospora</taxon>
    </lineage>
</organism>
<gene>
    <name evidence="5" type="ORF">GCM10023322_73790</name>
</gene>
<proteinExistence type="predicted"/>
<dbReference type="EMBL" id="BAABJQ010000035">
    <property type="protein sequence ID" value="GAA5199050.1"/>
    <property type="molecule type" value="Genomic_DNA"/>
</dbReference>
<dbReference type="Proteomes" id="UP001501570">
    <property type="component" value="Unassembled WGS sequence"/>
</dbReference>
<dbReference type="InterPro" id="IPR024516">
    <property type="entry name" value="Mce_C"/>
</dbReference>
<feature type="domain" description="Mce/MlaD" evidence="3">
    <location>
        <begin position="29"/>
        <end position="103"/>
    </location>
</feature>
<dbReference type="PANTHER" id="PTHR33371:SF15">
    <property type="entry name" value="LIPOPROTEIN LPRN"/>
    <property type="match status" value="1"/>
</dbReference>
<comment type="caution">
    <text evidence="5">The sequence shown here is derived from an EMBL/GenBank/DDBJ whole genome shotgun (WGS) entry which is preliminary data.</text>
</comment>
<evidence type="ECO:0000313" key="6">
    <source>
        <dbReference type="Proteomes" id="UP001501570"/>
    </source>
</evidence>
<evidence type="ECO:0000256" key="2">
    <source>
        <dbReference type="SAM" id="SignalP"/>
    </source>
</evidence>
<evidence type="ECO:0000313" key="5">
    <source>
        <dbReference type="EMBL" id="GAA5199050.1"/>
    </source>
</evidence>
<reference evidence="6" key="1">
    <citation type="journal article" date="2019" name="Int. J. Syst. Evol. Microbiol.">
        <title>The Global Catalogue of Microorganisms (GCM) 10K type strain sequencing project: providing services to taxonomists for standard genome sequencing and annotation.</title>
        <authorList>
            <consortium name="The Broad Institute Genomics Platform"/>
            <consortium name="The Broad Institute Genome Sequencing Center for Infectious Disease"/>
            <person name="Wu L."/>
            <person name="Ma J."/>
        </authorList>
    </citation>
    <scope>NUCLEOTIDE SEQUENCE [LARGE SCALE GENOMIC DNA]</scope>
    <source>
        <strain evidence="6">JCM 18304</strain>
    </source>
</reference>
<evidence type="ECO:0000259" key="3">
    <source>
        <dbReference type="Pfam" id="PF02470"/>
    </source>
</evidence>
<dbReference type="RefSeq" id="WP_345637759.1">
    <property type="nucleotide sequence ID" value="NZ_BAABJQ010000035.1"/>
</dbReference>
<name>A0ABP9SMC2_9ACTN</name>
<accession>A0ABP9SMC2</accession>
<protein>
    <submittedName>
        <fullName evidence="5">MCE family protein</fullName>
    </submittedName>
</protein>
<evidence type="ECO:0000256" key="1">
    <source>
        <dbReference type="SAM" id="MobiDB-lite"/>
    </source>
</evidence>
<keyword evidence="6" id="KW-1185">Reference proteome</keyword>
<dbReference type="NCBIfam" id="TIGR00996">
    <property type="entry name" value="Mtu_fam_mce"/>
    <property type="match status" value="1"/>
</dbReference>